<reference evidence="4 5" key="1">
    <citation type="submission" date="2017-05" db="EMBL/GenBank/DDBJ databases">
        <title>Functional genome analysis of Paenibacillus pasadenensis strain R16: insights on endophytic life style and antifungal activity.</title>
        <authorList>
            <person name="Passera A."/>
            <person name="Marcolungo L."/>
            <person name="Casati P."/>
            <person name="Brasca M."/>
            <person name="Quaglino F."/>
            <person name="Delledonne M."/>
        </authorList>
    </citation>
    <scope>NUCLEOTIDE SEQUENCE [LARGE SCALE GENOMIC DNA]</scope>
    <source>
        <strain evidence="4 5">R16</strain>
    </source>
</reference>
<organism evidence="4 5">
    <name type="scientific">Paenibacillus pasadenensis</name>
    <dbReference type="NCBI Taxonomy" id="217090"/>
    <lineage>
        <taxon>Bacteria</taxon>
        <taxon>Bacillati</taxon>
        <taxon>Bacillota</taxon>
        <taxon>Bacilli</taxon>
        <taxon>Bacillales</taxon>
        <taxon>Paenibacillaceae</taxon>
        <taxon>Paenibacillus</taxon>
    </lineage>
</organism>
<evidence type="ECO:0000256" key="2">
    <source>
        <dbReference type="SAM" id="SignalP"/>
    </source>
</evidence>
<dbReference type="EMBL" id="NFEZ01000004">
    <property type="protein sequence ID" value="PLT44276.1"/>
    <property type="molecule type" value="Genomic_DNA"/>
</dbReference>
<feature type="compositionally biased region" description="Pro residues" evidence="1">
    <location>
        <begin position="556"/>
        <end position="570"/>
    </location>
</feature>
<evidence type="ECO:0000313" key="5">
    <source>
        <dbReference type="Proteomes" id="UP000234789"/>
    </source>
</evidence>
<dbReference type="Gene3D" id="3.30.1920.20">
    <property type="match status" value="1"/>
</dbReference>
<dbReference type="NCBIfam" id="NF047446">
    <property type="entry name" value="barrel_OmpL47"/>
    <property type="match status" value="1"/>
</dbReference>
<protein>
    <recommendedName>
        <fullName evidence="3">Chitinase A N-terminal domain-containing protein</fullName>
    </recommendedName>
</protein>
<proteinExistence type="predicted"/>
<comment type="caution">
    <text evidence="4">The sequence shown here is derived from an EMBL/GenBank/DDBJ whole genome shotgun (WGS) entry which is preliminary data.</text>
</comment>
<dbReference type="InterPro" id="IPR058094">
    <property type="entry name" value="Ig-like_OmpL47-like"/>
</dbReference>
<feature type="compositionally biased region" description="Pro residues" evidence="1">
    <location>
        <begin position="582"/>
        <end position="606"/>
    </location>
</feature>
<accession>A0A2N5N1T3</accession>
<dbReference type="PANTHER" id="PTHR12969">
    <property type="entry name" value="NGD5/OSM-6/IFT52"/>
    <property type="match status" value="1"/>
</dbReference>
<feature type="region of interest" description="Disordered" evidence="1">
    <location>
        <begin position="542"/>
        <end position="607"/>
    </location>
</feature>
<dbReference type="InterPro" id="IPR013540">
    <property type="entry name" value="ChitinaseA_N"/>
</dbReference>
<name>A0A2N5N1T3_9BACL</name>
<feature type="compositionally biased region" description="Low complexity" evidence="1">
    <location>
        <begin position="571"/>
        <end position="581"/>
    </location>
</feature>
<dbReference type="Gene3D" id="2.60.40.10">
    <property type="entry name" value="Immunoglobulins"/>
    <property type="match status" value="2"/>
</dbReference>
<dbReference type="Proteomes" id="UP000234789">
    <property type="component" value="Unassembled WGS sequence"/>
</dbReference>
<dbReference type="Pfam" id="PF08329">
    <property type="entry name" value="ChitinaseA_N"/>
    <property type="match status" value="1"/>
</dbReference>
<evidence type="ECO:0000313" key="4">
    <source>
        <dbReference type="EMBL" id="PLT44276.1"/>
    </source>
</evidence>
<feature type="region of interest" description="Disordered" evidence="1">
    <location>
        <begin position="409"/>
        <end position="440"/>
    </location>
</feature>
<sequence length="1170" mass="121129">MKDKHPSRSWGKRWMSALLAAAVALPAAPLAWGGSVAHAEGPADPAPFIKAKVVNHNAGKKILFDNAHGNTAGAADWVIDGGFSDFGNALAQNGYDVQELRKSGPIALADLQPYDVFVTAEAQVPLKASEQAALAAYVDGGGSVFFIGDHYNADRNKNRWDGSEVYNGYRRGAWSNPAKGMSAEEAASAAMQGVVSSDWLAEQFGIRFRYNALGDLNANVIVPPAQSFGITQGVGAVAMHAGSTLAIVDPAKAKGIVYVPKTTQKWGSAVDQGVYNGGGVEEGPYVAVSKKGAGKAAFIGDSSPVEDATPKYLREETGARKTTYDGFKEQDDGRLLVNLIDWLSVDESYTSFAQVDGLQLDSPTPLLAMENPAASTEPQAEPWAAPSAGYKWYDPATFKAGSYGYVGGSTPSPSASPTASPSGTPTPTSSPTPAPGTVGYGFEAQAVLPNSGAEFPLRVTASGLTPGQTVSGYSFGVYTTANGTQIAQVQNADGSWPSAYAYSAAFSLQADSAGYASKELTVRLKPGSSGAANMRLRLNGTNLKTSPATLGDVPAEPLPTPTPTATPPASPSATPTATPTPSATPEPTATPTPSPSATPSVSPSPTPALSIAAARALPAGTTVTLTGTALHEPGIYGGGESFYLQDESGGIYVYQSAPGVKAGDRVTLTGRLAVYNTELELTDLSALSVVGGGAPPAAADAVGVSDANQGMLVSIGEAVISNLADAAPSGSFEFDATTDAGTKTRIRVDVRTGLSRSEFGYGNGDRVVLQGIASIFKGTYQLKPRGLEDIAAPADRIAPSTALTLSGEPNAAGWHREPAAFTLAATDDRAGELATFYTLNGGEPIRYAGPASVESEGETTIRYYSVDAAGNREAAKTAVVRLDRTVPTVQLTQSGAPVTDAGFTDELRFELAASDAISGIAASELLLDGLPIESGSSRLAADLGLGSHTIRYVVTDLAGNVAEQTTAFQVRAQAGGASGAPGVPVLSDDSGHKNGLRDGQYAVTMNLWWGENGSIFRLYENGMLVRTEVLADRTPAAQSVRTEFSGKKNGVYVYTAELINPHGVTKSAQLRVAVTDANPGKPSVSHNNWDGDGSYRISANLWWGTNATEYRLYENGTLIDVQALSASTPSAQAAFTDLAGRAPGVYSYRVELVNAAGVTSSDTIQVVVSR</sequence>
<keyword evidence="2" id="KW-0732">Signal</keyword>
<dbReference type="InterPro" id="IPR014756">
    <property type="entry name" value="Ig_E-set"/>
</dbReference>
<feature type="signal peptide" evidence="2">
    <location>
        <begin position="1"/>
        <end position="39"/>
    </location>
</feature>
<evidence type="ECO:0000256" key="1">
    <source>
        <dbReference type="SAM" id="MobiDB-lite"/>
    </source>
</evidence>
<feature type="chain" id="PRO_5014600563" description="Chitinase A N-terminal domain-containing protein" evidence="2">
    <location>
        <begin position="40"/>
        <end position="1170"/>
    </location>
</feature>
<evidence type="ECO:0000259" key="3">
    <source>
        <dbReference type="Pfam" id="PF08329"/>
    </source>
</evidence>
<dbReference type="InterPro" id="IPR039975">
    <property type="entry name" value="IFT52"/>
</dbReference>
<dbReference type="SUPFAM" id="SSF52317">
    <property type="entry name" value="Class I glutamine amidotransferase-like"/>
    <property type="match status" value="1"/>
</dbReference>
<gene>
    <name evidence="4" type="ORF">B8V81_2707</name>
</gene>
<dbReference type="PANTHER" id="PTHR12969:SF7">
    <property type="entry name" value="INTRAFLAGELLAR TRANSPORT PROTEIN 52 HOMOLOG"/>
    <property type="match status" value="1"/>
</dbReference>
<feature type="compositionally biased region" description="Low complexity" evidence="1">
    <location>
        <begin position="409"/>
        <end position="427"/>
    </location>
</feature>
<dbReference type="InterPro" id="IPR013783">
    <property type="entry name" value="Ig-like_fold"/>
</dbReference>
<dbReference type="InterPro" id="IPR029062">
    <property type="entry name" value="Class_I_gatase-like"/>
</dbReference>
<feature type="domain" description="Chitinase A N-terminal" evidence="3">
    <location>
        <begin position="1002"/>
        <end position="1078"/>
    </location>
</feature>
<keyword evidence="5" id="KW-1185">Reference proteome</keyword>
<dbReference type="GO" id="GO:0006032">
    <property type="term" value="P:chitin catabolic process"/>
    <property type="evidence" value="ECO:0007669"/>
    <property type="project" value="InterPro"/>
</dbReference>
<dbReference type="SUPFAM" id="SSF81296">
    <property type="entry name" value="E set domains"/>
    <property type="match status" value="2"/>
</dbReference>
<dbReference type="AlphaFoldDB" id="A0A2N5N1T3"/>
<dbReference type="GO" id="GO:0004568">
    <property type="term" value="F:chitinase activity"/>
    <property type="evidence" value="ECO:0007669"/>
    <property type="project" value="InterPro"/>
</dbReference>